<protein>
    <submittedName>
        <fullName evidence="1">Uncharacterized protein</fullName>
    </submittedName>
</protein>
<proteinExistence type="predicted"/>
<accession>A0A371HYL8</accession>
<dbReference type="Proteomes" id="UP000257109">
    <property type="component" value="Unassembled WGS sequence"/>
</dbReference>
<evidence type="ECO:0000313" key="1">
    <source>
        <dbReference type="EMBL" id="RDY07878.1"/>
    </source>
</evidence>
<evidence type="ECO:0000313" key="2">
    <source>
        <dbReference type="Proteomes" id="UP000257109"/>
    </source>
</evidence>
<dbReference type="EMBL" id="QJKJ01001382">
    <property type="protein sequence ID" value="RDY07878.1"/>
    <property type="molecule type" value="Genomic_DNA"/>
</dbReference>
<reference evidence="1" key="1">
    <citation type="submission" date="2018-05" db="EMBL/GenBank/DDBJ databases">
        <title>Draft genome of Mucuna pruriens seed.</title>
        <authorList>
            <person name="Nnadi N.E."/>
            <person name="Vos R."/>
            <person name="Hasami M.H."/>
            <person name="Devisetty U.K."/>
            <person name="Aguiy J.C."/>
        </authorList>
    </citation>
    <scope>NUCLEOTIDE SEQUENCE [LARGE SCALE GENOMIC DNA]</scope>
    <source>
        <strain evidence="1">JCA_2017</strain>
    </source>
</reference>
<organism evidence="1 2">
    <name type="scientific">Mucuna pruriens</name>
    <name type="common">Velvet bean</name>
    <name type="synonym">Dolichos pruriens</name>
    <dbReference type="NCBI Taxonomy" id="157652"/>
    <lineage>
        <taxon>Eukaryota</taxon>
        <taxon>Viridiplantae</taxon>
        <taxon>Streptophyta</taxon>
        <taxon>Embryophyta</taxon>
        <taxon>Tracheophyta</taxon>
        <taxon>Spermatophyta</taxon>
        <taxon>Magnoliopsida</taxon>
        <taxon>eudicotyledons</taxon>
        <taxon>Gunneridae</taxon>
        <taxon>Pentapetalae</taxon>
        <taxon>rosids</taxon>
        <taxon>fabids</taxon>
        <taxon>Fabales</taxon>
        <taxon>Fabaceae</taxon>
        <taxon>Papilionoideae</taxon>
        <taxon>50 kb inversion clade</taxon>
        <taxon>NPAAA clade</taxon>
        <taxon>indigoferoid/millettioid clade</taxon>
        <taxon>Phaseoleae</taxon>
        <taxon>Mucuna</taxon>
    </lineage>
</organism>
<name>A0A371HYL8_MUCPR</name>
<dbReference type="AlphaFoldDB" id="A0A371HYL8"/>
<dbReference type="OrthoDB" id="999762at2759"/>
<feature type="non-terminal residue" evidence="1">
    <location>
        <position position="1"/>
    </location>
</feature>
<keyword evidence="2" id="KW-1185">Reference proteome</keyword>
<comment type="caution">
    <text evidence="1">The sequence shown here is derived from an EMBL/GenBank/DDBJ whole genome shotgun (WGS) entry which is preliminary data.</text>
</comment>
<sequence>MEWSMIDAASGGTLMDKTPMVAWHLISNMAGNTQQFGIRGGVSTSRAASEVSYLRQLKVGESVDRAHVPREATYCRTTSTSCATHQFGRQPYPNQQFNNQQFWRQLYPPNPNQGHWMDASSESSHLSTTRTMIPSTRIPPTTATNFANPTKFFLDRRLGETNLKM</sequence>
<gene>
    <name evidence="1" type="ORF">CR513_07954</name>
</gene>